<dbReference type="AlphaFoldDB" id="A0ABD3GJV3"/>
<evidence type="ECO:0000256" key="1">
    <source>
        <dbReference type="SAM" id="MobiDB-lite"/>
    </source>
</evidence>
<reference evidence="2 3" key="1">
    <citation type="submission" date="2024-09" db="EMBL/GenBank/DDBJ databases">
        <title>Chromosome-scale assembly of Riccia sorocarpa.</title>
        <authorList>
            <person name="Paukszto L."/>
        </authorList>
    </citation>
    <scope>NUCLEOTIDE SEQUENCE [LARGE SCALE GENOMIC DNA]</scope>
    <source>
        <strain evidence="2">LP-2024</strain>
        <tissue evidence="2">Aerial parts of the thallus</tissue>
    </source>
</reference>
<feature type="compositionally biased region" description="Basic and acidic residues" evidence="1">
    <location>
        <begin position="126"/>
        <end position="136"/>
    </location>
</feature>
<keyword evidence="3" id="KW-1185">Reference proteome</keyword>
<sequence>MAHHGCTVFVPVVRTATIISVESAKQTFHQRRGYSWYSWKKKKRVAEWHRAESRTSWAEQEDVLSFSFDGVLVVMRRFGFRSNGVSEAGLFVAVLVSLGSPTDRGSATGLWALGFPSLLLAQQEKKDQPEGVDKRSRAPPLSGQGGKVQLSGQQEFGALGYSRGRAQQGKLHASSAQTQTDTKEFLRRMIIRRY</sequence>
<organism evidence="2 3">
    <name type="scientific">Riccia sorocarpa</name>
    <dbReference type="NCBI Taxonomy" id="122646"/>
    <lineage>
        <taxon>Eukaryota</taxon>
        <taxon>Viridiplantae</taxon>
        <taxon>Streptophyta</taxon>
        <taxon>Embryophyta</taxon>
        <taxon>Marchantiophyta</taxon>
        <taxon>Marchantiopsida</taxon>
        <taxon>Marchantiidae</taxon>
        <taxon>Marchantiales</taxon>
        <taxon>Ricciaceae</taxon>
        <taxon>Riccia</taxon>
    </lineage>
</organism>
<feature type="region of interest" description="Disordered" evidence="1">
    <location>
        <begin position="126"/>
        <end position="149"/>
    </location>
</feature>
<evidence type="ECO:0000313" key="3">
    <source>
        <dbReference type="Proteomes" id="UP001633002"/>
    </source>
</evidence>
<evidence type="ECO:0000313" key="2">
    <source>
        <dbReference type="EMBL" id="KAL3678886.1"/>
    </source>
</evidence>
<dbReference type="EMBL" id="JBJQOH010000007">
    <property type="protein sequence ID" value="KAL3678886.1"/>
    <property type="molecule type" value="Genomic_DNA"/>
</dbReference>
<name>A0ABD3GJV3_9MARC</name>
<protein>
    <submittedName>
        <fullName evidence="2">Uncharacterized protein</fullName>
    </submittedName>
</protein>
<gene>
    <name evidence="2" type="ORF">R1sor_021842</name>
</gene>
<proteinExistence type="predicted"/>
<dbReference type="Proteomes" id="UP001633002">
    <property type="component" value="Unassembled WGS sequence"/>
</dbReference>
<accession>A0ABD3GJV3</accession>
<comment type="caution">
    <text evidence="2">The sequence shown here is derived from an EMBL/GenBank/DDBJ whole genome shotgun (WGS) entry which is preliminary data.</text>
</comment>